<feature type="transmembrane region" description="Helical" evidence="10">
    <location>
        <begin position="113"/>
        <end position="136"/>
    </location>
</feature>
<dbReference type="GO" id="GO:0005923">
    <property type="term" value="C:bicellular tight junction"/>
    <property type="evidence" value="ECO:0007669"/>
    <property type="project" value="UniProtKB-SubCell"/>
</dbReference>
<name>A0A670IJC2_PODMU</name>
<keyword evidence="4" id="KW-0796">Tight junction</keyword>
<accession>A0A670IJC2</accession>
<dbReference type="PANTHER" id="PTHR12002">
    <property type="entry name" value="CLAUDIN"/>
    <property type="match status" value="1"/>
</dbReference>
<evidence type="ECO:0000313" key="11">
    <source>
        <dbReference type="Ensembl" id="ENSPMRP00000011402.1"/>
    </source>
</evidence>
<evidence type="ECO:0008006" key="13">
    <source>
        <dbReference type="Google" id="ProtNLM"/>
    </source>
</evidence>
<protein>
    <recommendedName>
        <fullName evidence="13">Claudin</fullName>
    </recommendedName>
</protein>
<comment type="similarity">
    <text evidence="3">Belongs to the claudin family.</text>
</comment>
<reference evidence="11" key="2">
    <citation type="submission" date="2025-08" db="UniProtKB">
        <authorList>
            <consortium name="Ensembl"/>
        </authorList>
    </citation>
    <scope>IDENTIFICATION</scope>
</reference>
<evidence type="ECO:0000256" key="6">
    <source>
        <dbReference type="ARBA" id="ARBA00022692"/>
    </source>
</evidence>
<dbReference type="GO" id="GO:0005198">
    <property type="term" value="F:structural molecule activity"/>
    <property type="evidence" value="ECO:0007669"/>
    <property type="project" value="InterPro"/>
</dbReference>
<evidence type="ECO:0000256" key="8">
    <source>
        <dbReference type="ARBA" id="ARBA00022989"/>
    </source>
</evidence>
<evidence type="ECO:0000256" key="9">
    <source>
        <dbReference type="ARBA" id="ARBA00023136"/>
    </source>
</evidence>
<keyword evidence="8 10" id="KW-1133">Transmembrane helix</keyword>
<evidence type="ECO:0000313" key="12">
    <source>
        <dbReference type="Proteomes" id="UP000472272"/>
    </source>
</evidence>
<dbReference type="Proteomes" id="UP000472272">
    <property type="component" value="Chromosome 4"/>
</dbReference>
<keyword evidence="9 10" id="KW-0472">Membrane</keyword>
<keyword evidence="7" id="KW-0965">Cell junction</keyword>
<keyword evidence="12" id="KW-1185">Reference proteome</keyword>
<sequence>VEVKESNTVHFMGVKIFIILIMGLGASYSLQLVGFSTGCAGCVLSLLTMKHTDWRLWYIEKTAMYKAGVAHVGIWKICFPPNLIGADEYSVVCCHDFGFNEKFFPLEMKLGQILMVVASFLAFFGLFFSFLTPWNIFCPGLTEKQVKLLFITGGLFYVFSSICVFVPISWNVHSISANKSIAFPTPFHLPSHPTTQRNGSAIYLGFMSGILLLIGGLCVIAQRCLVRSNRIIAM</sequence>
<dbReference type="Gene3D" id="1.20.140.150">
    <property type="match status" value="1"/>
</dbReference>
<reference evidence="11" key="3">
    <citation type="submission" date="2025-09" db="UniProtKB">
        <authorList>
            <consortium name="Ensembl"/>
        </authorList>
    </citation>
    <scope>IDENTIFICATION</scope>
</reference>
<dbReference type="InterPro" id="IPR004031">
    <property type="entry name" value="PMP22/EMP/MP20/Claudin"/>
</dbReference>
<evidence type="ECO:0000256" key="3">
    <source>
        <dbReference type="ARBA" id="ARBA00008295"/>
    </source>
</evidence>
<keyword evidence="5" id="KW-1003">Cell membrane</keyword>
<keyword evidence="6 10" id="KW-0812">Transmembrane</keyword>
<dbReference type="Pfam" id="PF13903">
    <property type="entry name" value="Claudin_2"/>
    <property type="match status" value="1"/>
</dbReference>
<evidence type="ECO:0000256" key="4">
    <source>
        <dbReference type="ARBA" id="ARBA00022427"/>
    </source>
</evidence>
<comment type="subcellular location">
    <subcellularLocation>
        <location evidence="1">Cell junction</location>
        <location evidence="1">Tight junction</location>
    </subcellularLocation>
    <subcellularLocation>
        <location evidence="2">Cell membrane</location>
        <topology evidence="2">Multi-pass membrane protein</topology>
    </subcellularLocation>
</comment>
<dbReference type="PRINTS" id="PR01077">
    <property type="entry name" value="CLAUDIN"/>
</dbReference>
<organism evidence="11 12">
    <name type="scientific">Podarcis muralis</name>
    <name type="common">Wall lizard</name>
    <name type="synonym">Lacerta muralis</name>
    <dbReference type="NCBI Taxonomy" id="64176"/>
    <lineage>
        <taxon>Eukaryota</taxon>
        <taxon>Metazoa</taxon>
        <taxon>Chordata</taxon>
        <taxon>Craniata</taxon>
        <taxon>Vertebrata</taxon>
        <taxon>Euteleostomi</taxon>
        <taxon>Lepidosauria</taxon>
        <taxon>Squamata</taxon>
        <taxon>Bifurcata</taxon>
        <taxon>Unidentata</taxon>
        <taxon>Episquamata</taxon>
        <taxon>Laterata</taxon>
        <taxon>Lacertibaenia</taxon>
        <taxon>Lacertidae</taxon>
        <taxon>Podarcis</taxon>
    </lineage>
</organism>
<dbReference type="OMA" id="HVGIWKI"/>
<evidence type="ECO:0000256" key="10">
    <source>
        <dbReference type="SAM" id="Phobius"/>
    </source>
</evidence>
<dbReference type="Ensembl" id="ENSPMRT00000012175.1">
    <property type="protein sequence ID" value="ENSPMRP00000011402.1"/>
    <property type="gene ID" value="ENSPMRG00000007629.1"/>
</dbReference>
<proteinExistence type="inferred from homology"/>
<reference evidence="11 12" key="1">
    <citation type="journal article" date="2019" name="Proc. Natl. Acad. Sci. U.S.A.">
        <title>Regulatory changes in pterin and carotenoid genes underlie balanced color polymorphisms in the wall lizard.</title>
        <authorList>
            <person name="Andrade P."/>
            <person name="Pinho C."/>
            <person name="Perez I de Lanuza G."/>
            <person name="Afonso S."/>
            <person name="Brejcha J."/>
            <person name="Rubin C.J."/>
            <person name="Wallerman O."/>
            <person name="Pereira P."/>
            <person name="Sabatino S.J."/>
            <person name="Bellati A."/>
            <person name="Pellitteri-Rosa D."/>
            <person name="Bosakova Z."/>
            <person name="Bunikis I."/>
            <person name="Carretero M.A."/>
            <person name="Feiner N."/>
            <person name="Marsik P."/>
            <person name="Pauperio F."/>
            <person name="Salvi D."/>
            <person name="Soler L."/>
            <person name="While G.M."/>
            <person name="Uller T."/>
            <person name="Font E."/>
            <person name="Andersson L."/>
            <person name="Carneiro M."/>
        </authorList>
    </citation>
    <scope>NUCLEOTIDE SEQUENCE</scope>
</reference>
<evidence type="ECO:0000256" key="7">
    <source>
        <dbReference type="ARBA" id="ARBA00022949"/>
    </source>
</evidence>
<feature type="transmembrane region" description="Helical" evidence="10">
    <location>
        <begin position="201"/>
        <end position="221"/>
    </location>
</feature>
<dbReference type="GeneTree" id="ENSGT00390000005717"/>
<evidence type="ECO:0000256" key="2">
    <source>
        <dbReference type="ARBA" id="ARBA00004651"/>
    </source>
</evidence>
<dbReference type="AlphaFoldDB" id="A0A670IJC2"/>
<dbReference type="GO" id="GO:0005886">
    <property type="term" value="C:plasma membrane"/>
    <property type="evidence" value="ECO:0007669"/>
    <property type="project" value="UniProtKB-SubCell"/>
</dbReference>
<feature type="transmembrane region" description="Helical" evidence="10">
    <location>
        <begin position="16"/>
        <end position="47"/>
    </location>
</feature>
<evidence type="ECO:0000256" key="5">
    <source>
        <dbReference type="ARBA" id="ARBA00022475"/>
    </source>
</evidence>
<evidence type="ECO:0000256" key="1">
    <source>
        <dbReference type="ARBA" id="ARBA00004435"/>
    </source>
</evidence>
<feature type="transmembrane region" description="Helical" evidence="10">
    <location>
        <begin position="148"/>
        <end position="170"/>
    </location>
</feature>
<dbReference type="InterPro" id="IPR006187">
    <property type="entry name" value="Claudin"/>
</dbReference>